<evidence type="ECO:0000313" key="2">
    <source>
        <dbReference type="EMBL" id="MBR0649977.1"/>
    </source>
</evidence>
<proteinExistence type="predicted"/>
<keyword evidence="3" id="KW-1185">Reference proteome</keyword>
<comment type="caution">
    <text evidence="2">The sequence shown here is derived from an EMBL/GenBank/DDBJ whole genome shotgun (WGS) entry which is preliminary data.</text>
</comment>
<evidence type="ECO:0000259" key="1">
    <source>
        <dbReference type="Pfam" id="PF13340"/>
    </source>
</evidence>
<dbReference type="InterPro" id="IPR052909">
    <property type="entry name" value="Transposase_6_like"/>
</dbReference>
<dbReference type="Proteomes" id="UP000698752">
    <property type="component" value="Unassembled WGS sequence"/>
</dbReference>
<dbReference type="RefSeq" id="WP_211868356.1">
    <property type="nucleotide sequence ID" value="NZ_JAAEDI010000009.1"/>
</dbReference>
<dbReference type="InterPro" id="IPR025161">
    <property type="entry name" value="IS402-like_dom"/>
</dbReference>
<protein>
    <submittedName>
        <fullName evidence="2">Transposase</fullName>
    </submittedName>
</protein>
<reference evidence="3" key="1">
    <citation type="journal article" date="2021" name="Syst. Appl. Microbiol.">
        <title>Roseomonas hellenica sp. nov., isolated from roots of wild-growing Alkanna tinctoria.</title>
        <authorList>
            <person name="Rat A."/>
            <person name="Naranjo H.D."/>
            <person name="Lebbe L."/>
            <person name="Cnockaert M."/>
            <person name="Krigas N."/>
            <person name="Grigoriadou K."/>
            <person name="Maloupa E."/>
            <person name="Willems A."/>
        </authorList>
    </citation>
    <scope>NUCLEOTIDE SEQUENCE [LARGE SCALE GENOMIC DNA]</scope>
    <source>
        <strain evidence="3">LMG 31159</strain>
    </source>
</reference>
<dbReference type="EMBL" id="JAAEDI010000009">
    <property type="protein sequence ID" value="MBR0649977.1"/>
    <property type="molecule type" value="Genomic_DNA"/>
</dbReference>
<name>A0ABS5EH47_9PROT</name>
<evidence type="ECO:0000313" key="3">
    <source>
        <dbReference type="Proteomes" id="UP000698752"/>
    </source>
</evidence>
<sequence length="133" mass="15030">MWRLFWLNDAPWAAIAPHLPPVHTGPRCVDDRRVISGIVHRLREGCRWHALPPEYGPYTTVFNRCNRGGRRPIHNPPASHAIPKNHCAFGSIPLQDRPNGSRVSGCYRKISGHEGIHRYAAPAWPLNSPGRRP</sequence>
<dbReference type="PANTHER" id="PTHR46637:SF1">
    <property type="entry name" value="BLL5188 PROTEIN"/>
    <property type="match status" value="1"/>
</dbReference>
<dbReference type="PANTHER" id="PTHR46637">
    <property type="entry name" value="TIS1421-TRANSPOSASE PROTEIN A"/>
    <property type="match status" value="1"/>
</dbReference>
<accession>A0ABS5EH47</accession>
<feature type="domain" description="Insertion element IS402-like" evidence="1">
    <location>
        <begin position="7"/>
        <end position="67"/>
    </location>
</feature>
<gene>
    <name evidence="2" type="ORF">GXW78_09910</name>
</gene>
<organism evidence="2 3">
    <name type="scientific">Neoroseomonas terrae</name>
    <dbReference type="NCBI Taxonomy" id="424799"/>
    <lineage>
        <taxon>Bacteria</taxon>
        <taxon>Pseudomonadati</taxon>
        <taxon>Pseudomonadota</taxon>
        <taxon>Alphaproteobacteria</taxon>
        <taxon>Acetobacterales</taxon>
        <taxon>Acetobacteraceae</taxon>
        <taxon>Neoroseomonas</taxon>
    </lineage>
</organism>
<dbReference type="Pfam" id="PF13340">
    <property type="entry name" value="DUF4096"/>
    <property type="match status" value="1"/>
</dbReference>